<dbReference type="AlphaFoldDB" id="A0A0D0D351"/>
<accession>A0A0D0D351</accession>
<proteinExistence type="predicted"/>
<organism evidence="1 2">
    <name type="scientific">Collybiopsis luxurians FD-317 M1</name>
    <dbReference type="NCBI Taxonomy" id="944289"/>
    <lineage>
        <taxon>Eukaryota</taxon>
        <taxon>Fungi</taxon>
        <taxon>Dikarya</taxon>
        <taxon>Basidiomycota</taxon>
        <taxon>Agaricomycotina</taxon>
        <taxon>Agaricomycetes</taxon>
        <taxon>Agaricomycetidae</taxon>
        <taxon>Agaricales</taxon>
        <taxon>Marasmiineae</taxon>
        <taxon>Omphalotaceae</taxon>
        <taxon>Collybiopsis</taxon>
        <taxon>Collybiopsis luxurians</taxon>
    </lineage>
</organism>
<protein>
    <submittedName>
        <fullName evidence="1">Uncharacterized protein</fullName>
    </submittedName>
</protein>
<gene>
    <name evidence="1" type="ORF">GYMLUDRAFT_57351</name>
</gene>
<dbReference type="Proteomes" id="UP000053593">
    <property type="component" value="Unassembled WGS sequence"/>
</dbReference>
<dbReference type="EMBL" id="KN834763">
    <property type="protein sequence ID" value="KIK63683.1"/>
    <property type="molecule type" value="Genomic_DNA"/>
</dbReference>
<dbReference type="HOGENOM" id="CLU_590588_0_0_1"/>
<evidence type="ECO:0000313" key="1">
    <source>
        <dbReference type="EMBL" id="KIK63683.1"/>
    </source>
</evidence>
<evidence type="ECO:0000313" key="2">
    <source>
        <dbReference type="Proteomes" id="UP000053593"/>
    </source>
</evidence>
<name>A0A0D0D351_9AGAR</name>
<sequence>MESVHTELAAAMFYLGNKRPLPGGCAWFELDRVKTFCVAPRSGEDIPVAVPFTIVGRVSTNLNNTGVFGGWSATGPFPLHRSRRTFHLGPPLSGVLRADWPVAIANLKSIQAQVTQNTKKVRYLFVNETSTPMESILRVGSKVFRVTKVICTLRGCLIIILFQDLAQDEGIDGSCYVSNLIICHGLHIAFSIESLASLIPLSHRQDPSWQSISETKALQDFPVYDEKAELIPLRRVKNSISGAIVKVTFSLRSWRYNSNDPFSFAADVSKVEILQRALHTTPVSLFELPKSIANAKGNRIAMQNEGLPVTEDGNKMDFNSSSILNHDVEVNEDFIKNKQLGVDTNGVLDWGPQKAKAYGIMETVDVVPISSASAGVDIEILEEKPSGTENEPSTSKVQKDAFIATNNALNGIDNGISTTNFVDNTNLNLAEAAPQRGKKRGRENTPISEKKSIKKGKVVMGVV</sequence>
<dbReference type="OrthoDB" id="2850675at2759"/>
<keyword evidence="2" id="KW-1185">Reference proteome</keyword>
<reference evidence="1 2" key="1">
    <citation type="submission" date="2014-04" db="EMBL/GenBank/DDBJ databases">
        <title>Evolutionary Origins and Diversification of the Mycorrhizal Mutualists.</title>
        <authorList>
            <consortium name="DOE Joint Genome Institute"/>
            <consortium name="Mycorrhizal Genomics Consortium"/>
            <person name="Kohler A."/>
            <person name="Kuo A."/>
            <person name="Nagy L.G."/>
            <person name="Floudas D."/>
            <person name="Copeland A."/>
            <person name="Barry K.W."/>
            <person name="Cichocki N."/>
            <person name="Veneault-Fourrey C."/>
            <person name="LaButti K."/>
            <person name="Lindquist E.A."/>
            <person name="Lipzen A."/>
            <person name="Lundell T."/>
            <person name="Morin E."/>
            <person name="Murat C."/>
            <person name="Riley R."/>
            <person name="Ohm R."/>
            <person name="Sun H."/>
            <person name="Tunlid A."/>
            <person name="Henrissat B."/>
            <person name="Grigoriev I.V."/>
            <person name="Hibbett D.S."/>
            <person name="Martin F."/>
        </authorList>
    </citation>
    <scope>NUCLEOTIDE SEQUENCE [LARGE SCALE GENOMIC DNA]</scope>
    <source>
        <strain evidence="1 2">FD-317 M1</strain>
    </source>
</reference>